<evidence type="ECO:0000313" key="2">
    <source>
        <dbReference type="Proteomes" id="UP001205506"/>
    </source>
</evidence>
<dbReference type="Proteomes" id="UP001205506">
    <property type="component" value="Unassembled WGS sequence"/>
</dbReference>
<proteinExistence type="predicted"/>
<organism evidence="1 2">
    <name type="scientific">Segatella copri</name>
    <dbReference type="NCBI Taxonomy" id="165179"/>
    <lineage>
        <taxon>Bacteria</taxon>
        <taxon>Pseudomonadati</taxon>
        <taxon>Bacteroidota</taxon>
        <taxon>Bacteroidia</taxon>
        <taxon>Bacteroidales</taxon>
        <taxon>Prevotellaceae</taxon>
        <taxon>Segatella</taxon>
    </lineage>
</organism>
<accession>A0AAW5IF40</accession>
<sequence>MRINTWNGQWLSHYYDPREYDADMPLAGYSPYNTNKDGIINIDTQTWTKILIAVSKKYRNAQILGYIYSIGKTNKTIGFIPFDLTQIRRPIHLYEKIFGMSNGRNVESLWGTAIGFKTACTYGAIGIKAMEPKGLRDYVYKGKQPKAHNYDNINY</sequence>
<evidence type="ECO:0000313" key="1">
    <source>
        <dbReference type="EMBL" id="MCP9551037.1"/>
    </source>
</evidence>
<comment type="caution">
    <text evidence="1">The sequence shown here is derived from an EMBL/GenBank/DDBJ whole genome shotgun (WGS) entry which is preliminary data.</text>
</comment>
<dbReference type="RefSeq" id="WP_254971959.1">
    <property type="nucleotide sequence ID" value="NZ_JANDWU010000109.1"/>
</dbReference>
<name>A0AAW5IF40_9BACT</name>
<protein>
    <submittedName>
        <fullName evidence="1">Uncharacterized protein</fullName>
    </submittedName>
</protein>
<gene>
    <name evidence="1" type="ORF">NNC68_16475</name>
</gene>
<reference evidence="1" key="1">
    <citation type="submission" date="2022-07" db="EMBL/GenBank/DDBJ databases">
        <title>Prevotella copri.</title>
        <authorList>
            <person name="Yang C."/>
        </authorList>
    </citation>
    <scope>NUCLEOTIDE SEQUENCE</scope>
    <source>
        <strain evidence="1">HF1805</strain>
    </source>
</reference>
<dbReference type="AlphaFoldDB" id="A0AAW5IF40"/>
<dbReference type="EMBL" id="JANDWU010000109">
    <property type="protein sequence ID" value="MCP9551037.1"/>
    <property type="molecule type" value="Genomic_DNA"/>
</dbReference>